<dbReference type="CDD" id="cd02440">
    <property type="entry name" value="AdoMet_MTases"/>
    <property type="match status" value="1"/>
</dbReference>
<feature type="transmembrane region" description="Helical" evidence="6">
    <location>
        <begin position="178"/>
        <end position="198"/>
    </location>
</feature>
<reference evidence="8 9" key="1">
    <citation type="journal article" date="2024" name="Appl. Environ. Microbiol.">
        <title>Pontiella agarivorans sp. nov., a novel marine anaerobic bacterium capable of degrading macroalgal polysaccharides and fixing nitrogen.</title>
        <authorList>
            <person name="Liu N."/>
            <person name="Kivenson V."/>
            <person name="Peng X."/>
            <person name="Cui Z."/>
            <person name="Lankiewicz T.S."/>
            <person name="Gosselin K.M."/>
            <person name="English C.J."/>
            <person name="Blair E.M."/>
            <person name="O'Malley M.A."/>
            <person name="Valentine D.L."/>
        </authorList>
    </citation>
    <scope>NUCLEOTIDE SEQUENCE [LARGE SCALE GENOMIC DNA]</scope>
    <source>
        <strain evidence="8 9">NLcol2</strain>
    </source>
</reference>
<keyword evidence="3" id="KW-0745">Spermidine biosynthesis</keyword>
<dbReference type="NCBIfam" id="NF037959">
    <property type="entry name" value="MFS_SpdSyn"/>
    <property type="match status" value="1"/>
</dbReference>
<dbReference type="SUPFAM" id="SSF103473">
    <property type="entry name" value="MFS general substrate transporter"/>
    <property type="match status" value="1"/>
</dbReference>
<dbReference type="PANTHER" id="PTHR11558:SF11">
    <property type="entry name" value="SPERMIDINE SYNTHASE"/>
    <property type="match status" value="1"/>
</dbReference>
<feature type="transmembrane region" description="Helical" evidence="6">
    <location>
        <begin position="33"/>
        <end position="56"/>
    </location>
</feature>
<keyword evidence="6" id="KW-1133">Transmembrane helix</keyword>
<sequence>MKIICLLFYFSGIAALTYEVLWVRHLGHIFGNTVYAATTVMMTYMVGLALGSHFSGKWAGKIKRPVRMFGLLEVATAVYALCVPLIFQLIQAVYRFVAVNVSDSLAVLTVVRVVLALVLLLIPTAMMGATLPVLSKGFLTRVERFGSRLGLLYGVNTLGAVSGVLLGGFVFIPKLGMTGANILAVCLDATVGLVAICLSRTMDKSPEIAEAIKLEAKRTVDTSKRGAEANWLLVAIGASGFLSLAFEVVWFRALILVFGSTTYSFSAMLGVFLIGLSVGAMLISRFADRSANPARIFGFAAMLTGVYSLVSLGWFTLMPEFLLENLMLKGTPGWGRMIGLKFVITLIFLFVPTILFGASFTAAVKAIRGAMNSSPRAVGEATMFNTIGAALGAAFGGFVLLPNLGMQVSLTVLAFLILGVGLALCLTTGKGRITQVVSISLAVAMVAFFIIKPPVWDKKVIASGPYFGPWNYISNGKVTIREQLSGHRQLYYNEGITSTISVVKDSNEDLMYCSQGKVEADTSERSMMLQRMMGHLPMLFHPDPQRAVNIGLGAGVTFGAVSCYPAEHLEVVEFEPSVVNIARVWGERNHNVIDKPNVKVTINDGRNHLFVGGEPYDVITSDPFEPVMAGAANLYTVDFFKLAKSRLAEGGIMAQYLPLYELSYEDYSMIMRSFGEVFPDALVFFTGFDSIMLGGKGDVALKLPVAKEKFEIPEVRQSLADVGFTKPEMLLSMYVARLSDDVHLFKEGKLNTDNHPYVEFSAPKSTFHYTPDENQQTLLENYSPMPDFLLKSLTDEQKKIVTDSHEAMRMTLEANLFRAKDDYKNNIQLLMKAAELAPENPVVANELGSSLLISAASVAAGGHLQQAILQYELVLKYKPDEFLAYYKLAELGMQVQDYVRVQKYVNEGLRKFPGAPMLMGLRGRIKGTFGDLDAAIIDLKTAIAELPEYVAFWVDLEKALRARGLTAEADQAQQKIAELSR</sequence>
<evidence type="ECO:0000256" key="5">
    <source>
        <dbReference type="PROSITE-ProRule" id="PRU00354"/>
    </source>
</evidence>
<feature type="transmembrane region" description="Helical" evidence="6">
    <location>
        <begin position="296"/>
        <end position="317"/>
    </location>
</feature>
<feature type="transmembrane region" description="Helical" evidence="6">
    <location>
        <begin position="263"/>
        <end position="284"/>
    </location>
</feature>
<dbReference type="InterPro" id="IPR030374">
    <property type="entry name" value="PABS"/>
</dbReference>
<dbReference type="Gene3D" id="1.25.40.10">
    <property type="entry name" value="Tetratricopeptide repeat domain"/>
    <property type="match status" value="1"/>
</dbReference>
<evidence type="ECO:0000313" key="8">
    <source>
        <dbReference type="EMBL" id="MDZ8117922.1"/>
    </source>
</evidence>
<evidence type="ECO:0000256" key="1">
    <source>
        <dbReference type="ARBA" id="ARBA00007867"/>
    </source>
</evidence>
<feature type="transmembrane region" description="Helical" evidence="6">
    <location>
        <begin position="433"/>
        <end position="451"/>
    </location>
</feature>
<comment type="similarity">
    <text evidence="1">Belongs to the spermidine/spermine synthase family.</text>
</comment>
<gene>
    <name evidence="8" type="ORF">P9H32_04720</name>
</gene>
<keyword evidence="6" id="KW-0472">Membrane</keyword>
<dbReference type="InterPro" id="IPR001045">
    <property type="entry name" value="Spermi_synthase"/>
</dbReference>
<accession>A0ABU5MUT6</accession>
<protein>
    <submittedName>
        <fullName evidence="8">Fused MFS/spermidine synthase</fullName>
    </submittedName>
</protein>
<feature type="transmembrane region" description="Helical" evidence="6">
    <location>
        <begin position="231"/>
        <end position="251"/>
    </location>
</feature>
<dbReference type="SUPFAM" id="SSF53335">
    <property type="entry name" value="S-adenosyl-L-methionine-dependent methyltransferases"/>
    <property type="match status" value="1"/>
</dbReference>
<organism evidence="8 9">
    <name type="scientific">Pontiella agarivorans</name>
    <dbReference type="NCBI Taxonomy" id="3038953"/>
    <lineage>
        <taxon>Bacteria</taxon>
        <taxon>Pseudomonadati</taxon>
        <taxon>Kiritimatiellota</taxon>
        <taxon>Kiritimatiellia</taxon>
        <taxon>Kiritimatiellales</taxon>
        <taxon>Pontiellaceae</taxon>
        <taxon>Pontiella</taxon>
    </lineage>
</organism>
<dbReference type="PROSITE" id="PS51006">
    <property type="entry name" value="PABS_2"/>
    <property type="match status" value="1"/>
</dbReference>
<feature type="transmembrane region" description="Helical" evidence="6">
    <location>
        <begin position="381"/>
        <end position="401"/>
    </location>
</feature>
<dbReference type="InterPro" id="IPR029063">
    <property type="entry name" value="SAM-dependent_MTases_sf"/>
</dbReference>
<evidence type="ECO:0000313" key="9">
    <source>
        <dbReference type="Proteomes" id="UP001290861"/>
    </source>
</evidence>
<dbReference type="RefSeq" id="WP_322607722.1">
    <property type="nucleotide sequence ID" value="NZ_JARVCO010000006.1"/>
</dbReference>
<evidence type="ECO:0000256" key="4">
    <source>
        <dbReference type="ARBA" id="ARBA00023115"/>
    </source>
</evidence>
<keyword evidence="4 5" id="KW-0620">Polyamine biosynthesis</keyword>
<dbReference type="SUPFAM" id="SSF48452">
    <property type="entry name" value="TPR-like"/>
    <property type="match status" value="1"/>
</dbReference>
<dbReference type="InterPro" id="IPR036259">
    <property type="entry name" value="MFS_trans_sf"/>
</dbReference>
<dbReference type="Gene3D" id="3.40.50.150">
    <property type="entry name" value="Vaccinia Virus protein VP39"/>
    <property type="match status" value="1"/>
</dbReference>
<dbReference type="PANTHER" id="PTHR11558">
    <property type="entry name" value="SPERMIDINE/SPERMINE SYNTHASE"/>
    <property type="match status" value="1"/>
</dbReference>
<keyword evidence="6" id="KW-0812">Transmembrane</keyword>
<feature type="domain" description="PABS" evidence="7">
    <location>
        <begin position="470"/>
        <end position="707"/>
    </location>
</feature>
<dbReference type="InterPro" id="IPR011990">
    <property type="entry name" value="TPR-like_helical_dom_sf"/>
</dbReference>
<dbReference type="Gene3D" id="1.20.1250.20">
    <property type="entry name" value="MFS general substrate transporter like domains"/>
    <property type="match status" value="1"/>
</dbReference>
<proteinExistence type="inferred from homology"/>
<feature type="transmembrane region" description="Helical" evidence="6">
    <location>
        <begin position="407"/>
        <end position="426"/>
    </location>
</feature>
<feature type="transmembrane region" description="Helical" evidence="6">
    <location>
        <begin position="68"/>
        <end position="90"/>
    </location>
</feature>
<feature type="transmembrane region" description="Helical" evidence="6">
    <location>
        <begin position="110"/>
        <end position="131"/>
    </location>
</feature>
<feature type="transmembrane region" description="Helical" evidence="6">
    <location>
        <begin position="337"/>
        <end position="360"/>
    </location>
</feature>
<evidence type="ECO:0000256" key="6">
    <source>
        <dbReference type="SAM" id="Phobius"/>
    </source>
</evidence>
<evidence type="ECO:0000259" key="7">
    <source>
        <dbReference type="PROSITE" id="PS51006"/>
    </source>
</evidence>
<comment type="caution">
    <text evidence="8">The sequence shown here is derived from an EMBL/GenBank/DDBJ whole genome shotgun (WGS) entry which is preliminary data.</text>
</comment>
<evidence type="ECO:0000256" key="3">
    <source>
        <dbReference type="ARBA" id="ARBA00023066"/>
    </source>
</evidence>
<dbReference type="Pfam" id="PF01564">
    <property type="entry name" value="Spermine_synth"/>
    <property type="match status" value="1"/>
</dbReference>
<keyword evidence="9" id="KW-1185">Reference proteome</keyword>
<feature type="transmembrane region" description="Helical" evidence="6">
    <location>
        <begin position="151"/>
        <end position="172"/>
    </location>
</feature>
<evidence type="ECO:0000256" key="2">
    <source>
        <dbReference type="ARBA" id="ARBA00022679"/>
    </source>
</evidence>
<dbReference type="EMBL" id="JARVCO010000006">
    <property type="protein sequence ID" value="MDZ8117922.1"/>
    <property type="molecule type" value="Genomic_DNA"/>
</dbReference>
<feature type="active site" description="Proton acceptor" evidence="5">
    <location>
        <position position="622"/>
    </location>
</feature>
<dbReference type="Proteomes" id="UP001290861">
    <property type="component" value="Unassembled WGS sequence"/>
</dbReference>
<name>A0ABU5MUT6_9BACT</name>
<keyword evidence="2 5" id="KW-0808">Transferase</keyword>